<dbReference type="EnsemblPlants" id="Zm00001eb312730_T004">
    <property type="protein sequence ID" value="Zm00001eb312730_P004"/>
    <property type="gene ID" value="Zm00001eb312730"/>
</dbReference>
<organism evidence="2 3">
    <name type="scientific">Zea mays</name>
    <name type="common">Maize</name>
    <dbReference type="NCBI Taxonomy" id="4577"/>
    <lineage>
        <taxon>Eukaryota</taxon>
        <taxon>Viridiplantae</taxon>
        <taxon>Streptophyta</taxon>
        <taxon>Embryophyta</taxon>
        <taxon>Tracheophyta</taxon>
        <taxon>Spermatophyta</taxon>
        <taxon>Magnoliopsida</taxon>
        <taxon>Liliopsida</taxon>
        <taxon>Poales</taxon>
        <taxon>Poaceae</taxon>
        <taxon>PACMAD clade</taxon>
        <taxon>Panicoideae</taxon>
        <taxon>Andropogonodae</taxon>
        <taxon>Andropogoneae</taxon>
        <taxon>Tripsacinae</taxon>
        <taxon>Zea</taxon>
    </lineage>
</organism>
<dbReference type="AlphaFoldDB" id="A0A804Q977"/>
<dbReference type="SUPFAM" id="SSF81383">
    <property type="entry name" value="F-box domain"/>
    <property type="match status" value="1"/>
</dbReference>
<reference evidence="2" key="2">
    <citation type="submission" date="2019-07" db="EMBL/GenBank/DDBJ databases">
        <authorList>
            <person name="Seetharam A."/>
            <person name="Woodhouse M."/>
            <person name="Cannon E."/>
        </authorList>
    </citation>
    <scope>NUCLEOTIDE SEQUENCE [LARGE SCALE GENOMIC DNA]</scope>
    <source>
        <strain evidence="2">cv. B73</strain>
    </source>
</reference>
<sequence>MYIYIYISIYLSTEMRPSSASSPRPVSTRSVHHHHILKGRDHHILKGREEMEQLPDDMLVEILSRLPPSSLAASRCVSKHLCSIVDARRLLRTGHLLPLRLDAFYCISLASVDRETYLFARPSVARRIPGACLDFRVDLEVVDHCNGLLLLCDMVFRLLNPATRQSAALPKAPDPSIENMLGVATVWAGTAPHRPPFYLFTDFNLVYDPMAESPEHFEVFLIPVLLCGHSGLMSDNITINLEEQEWPPSTYRTHVFSSRSWRWEERSWVRQGEPTGTMADMLRSEHGWNHKAVYFRGALYVHYSNESVMRISISKDRNTYQMMRLPAIRSKQIVKRATFYLGKSEKGVYCALFYWAQDDSDPQFRVWSLMEEEMNGRDGQIHMKWLIKTSISLKPLLAQLHHCGHDLTPDEWRIIYNRHDRDLVGSSAQDDIDDEWDFENAHEIVLEAPNNVNDWCLARQSTTRASHAIRWPAHPLLLPVPNNIPPPSCSGCSGLRRSTRARTDNEDHRYSVNKDHTVVDRPSLCD</sequence>
<dbReference type="Pfam" id="PF00646">
    <property type="entry name" value="F-box"/>
    <property type="match status" value="1"/>
</dbReference>
<feature type="domain" description="F-box" evidence="1">
    <location>
        <begin position="48"/>
        <end position="94"/>
    </location>
</feature>
<evidence type="ECO:0000259" key="1">
    <source>
        <dbReference type="PROSITE" id="PS50181"/>
    </source>
</evidence>
<gene>
    <name evidence="2" type="primary">LOC103632745</name>
</gene>
<evidence type="ECO:0000313" key="2">
    <source>
        <dbReference type="EnsemblPlants" id="Zm00001eb312730_P004"/>
    </source>
</evidence>
<reference evidence="3" key="1">
    <citation type="submission" date="2015-12" db="EMBL/GenBank/DDBJ databases">
        <title>Update maize B73 reference genome by single molecule sequencing technologies.</title>
        <authorList>
            <consortium name="Maize Genome Sequencing Project"/>
            <person name="Ware D."/>
        </authorList>
    </citation>
    <scope>NUCLEOTIDE SEQUENCE [LARGE SCALE GENOMIC DNA]</scope>
    <source>
        <strain evidence="3">cv. B73</strain>
    </source>
</reference>
<dbReference type="SMART" id="SM00256">
    <property type="entry name" value="FBOX"/>
    <property type="match status" value="1"/>
</dbReference>
<dbReference type="PROSITE" id="PS50181">
    <property type="entry name" value="FBOX"/>
    <property type="match status" value="1"/>
</dbReference>
<dbReference type="Proteomes" id="UP000007305">
    <property type="component" value="Chromosome 7"/>
</dbReference>
<name>A0A804Q977_MAIZE</name>
<keyword evidence="3" id="KW-1185">Reference proteome</keyword>
<dbReference type="InterPro" id="IPR036047">
    <property type="entry name" value="F-box-like_dom_sf"/>
</dbReference>
<dbReference type="PANTHER" id="PTHR34591">
    <property type="entry name" value="OS03G0653100 PROTEIN-RELATED"/>
    <property type="match status" value="1"/>
</dbReference>
<proteinExistence type="predicted"/>
<protein>
    <recommendedName>
        <fullName evidence="1">F-box domain-containing protein</fullName>
    </recommendedName>
</protein>
<reference evidence="2" key="3">
    <citation type="submission" date="2021-05" db="UniProtKB">
        <authorList>
            <consortium name="EnsemblPlants"/>
        </authorList>
    </citation>
    <scope>IDENTIFICATION</scope>
    <source>
        <strain evidence="2">cv. B73</strain>
    </source>
</reference>
<dbReference type="InterPro" id="IPR001810">
    <property type="entry name" value="F-box_dom"/>
</dbReference>
<dbReference type="InParanoid" id="A0A804Q977"/>
<dbReference type="Gene3D" id="1.20.1280.50">
    <property type="match status" value="1"/>
</dbReference>
<accession>A0A804Q977</accession>
<dbReference type="PANTHER" id="PTHR34591:SF23">
    <property type="entry name" value="F-BOX DOMAIN-CONTAINING PROTEIN"/>
    <property type="match status" value="1"/>
</dbReference>
<evidence type="ECO:0000313" key="3">
    <source>
        <dbReference type="Proteomes" id="UP000007305"/>
    </source>
</evidence>
<dbReference type="Gramene" id="Zm00001eb312730_T004">
    <property type="protein sequence ID" value="Zm00001eb312730_P004"/>
    <property type="gene ID" value="Zm00001eb312730"/>
</dbReference>